<dbReference type="InterPro" id="IPR018062">
    <property type="entry name" value="HTH_AraC-typ_CS"/>
</dbReference>
<dbReference type="InterPro" id="IPR001789">
    <property type="entry name" value="Sig_transdc_resp-reg_receiver"/>
</dbReference>
<name>A0ABS9KMB8_9BACT</name>
<dbReference type="InterPro" id="IPR018060">
    <property type="entry name" value="HTH_AraC"/>
</dbReference>
<dbReference type="PROSITE" id="PS00041">
    <property type="entry name" value="HTH_ARAC_FAMILY_1"/>
    <property type="match status" value="1"/>
</dbReference>
<keyword evidence="9" id="KW-0732">Signal</keyword>
<accession>A0ABS9KMB8</accession>
<dbReference type="InterPro" id="IPR009057">
    <property type="entry name" value="Homeodomain-like_sf"/>
</dbReference>
<evidence type="ECO:0000256" key="9">
    <source>
        <dbReference type="SAM" id="SignalP"/>
    </source>
</evidence>
<dbReference type="InterPro" id="IPR005467">
    <property type="entry name" value="His_kinase_dom"/>
</dbReference>
<evidence type="ECO:0000256" key="5">
    <source>
        <dbReference type="ARBA" id="ARBA00023125"/>
    </source>
</evidence>
<keyword evidence="8" id="KW-0472">Membrane</keyword>
<feature type="signal peptide" evidence="9">
    <location>
        <begin position="1"/>
        <end position="25"/>
    </location>
</feature>
<dbReference type="InterPro" id="IPR003661">
    <property type="entry name" value="HisK_dim/P_dom"/>
</dbReference>
<dbReference type="SUPFAM" id="SSF47384">
    <property type="entry name" value="Homodimeric domain of signal transducing histidine kinase"/>
    <property type="match status" value="1"/>
</dbReference>
<dbReference type="InterPro" id="IPR011110">
    <property type="entry name" value="Reg_prop"/>
</dbReference>
<dbReference type="EMBL" id="JAKLTR010000002">
    <property type="protein sequence ID" value="MCG2613459.1"/>
    <property type="molecule type" value="Genomic_DNA"/>
</dbReference>
<evidence type="ECO:0000256" key="7">
    <source>
        <dbReference type="PROSITE-ProRule" id="PRU00169"/>
    </source>
</evidence>
<dbReference type="SUPFAM" id="SSF46689">
    <property type="entry name" value="Homeodomain-like"/>
    <property type="match status" value="1"/>
</dbReference>
<dbReference type="SMART" id="SM00387">
    <property type="entry name" value="HATPase_c"/>
    <property type="match status" value="1"/>
</dbReference>
<dbReference type="Gene3D" id="1.10.10.60">
    <property type="entry name" value="Homeodomain-like"/>
    <property type="match status" value="1"/>
</dbReference>
<dbReference type="SUPFAM" id="SSF50998">
    <property type="entry name" value="Quinoprotein alcohol dehydrogenase-like"/>
    <property type="match status" value="1"/>
</dbReference>
<keyword evidence="14" id="KW-1185">Reference proteome</keyword>
<dbReference type="Pfam" id="PF07495">
    <property type="entry name" value="Y_Y_Y"/>
    <property type="match status" value="1"/>
</dbReference>
<dbReference type="SMART" id="SM00388">
    <property type="entry name" value="HisKA"/>
    <property type="match status" value="1"/>
</dbReference>
<dbReference type="SMART" id="SM00448">
    <property type="entry name" value="REC"/>
    <property type="match status" value="1"/>
</dbReference>
<dbReference type="GO" id="GO:0005524">
    <property type="term" value="F:ATP binding"/>
    <property type="evidence" value="ECO:0007669"/>
    <property type="project" value="UniProtKB-KW"/>
</dbReference>
<feature type="chain" id="PRO_5047214060" description="histidine kinase" evidence="9">
    <location>
        <begin position="26"/>
        <end position="1324"/>
    </location>
</feature>
<evidence type="ECO:0000256" key="4">
    <source>
        <dbReference type="ARBA" id="ARBA00023015"/>
    </source>
</evidence>
<dbReference type="PANTHER" id="PTHR43547:SF2">
    <property type="entry name" value="HYBRID SIGNAL TRANSDUCTION HISTIDINE KINASE C"/>
    <property type="match status" value="1"/>
</dbReference>
<dbReference type="SUPFAM" id="SSF52172">
    <property type="entry name" value="CheY-like"/>
    <property type="match status" value="1"/>
</dbReference>
<feature type="transmembrane region" description="Helical" evidence="8">
    <location>
        <begin position="774"/>
        <end position="794"/>
    </location>
</feature>
<dbReference type="SMART" id="SM00342">
    <property type="entry name" value="HTH_ARAC"/>
    <property type="match status" value="1"/>
</dbReference>
<gene>
    <name evidence="13" type="ORF">LZZ85_04170</name>
</gene>
<keyword evidence="13" id="KW-0547">Nucleotide-binding</keyword>
<evidence type="ECO:0000256" key="3">
    <source>
        <dbReference type="ARBA" id="ARBA00022553"/>
    </source>
</evidence>
<dbReference type="InterPro" id="IPR013783">
    <property type="entry name" value="Ig-like_fold"/>
</dbReference>
<dbReference type="InterPro" id="IPR036890">
    <property type="entry name" value="HATPase_C_sf"/>
</dbReference>
<dbReference type="Pfam" id="PF02518">
    <property type="entry name" value="HATPase_c"/>
    <property type="match status" value="1"/>
</dbReference>
<keyword evidence="6" id="KW-0804">Transcription</keyword>
<evidence type="ECO:0000256" key="8">
    <source>
        <dbReference type="SAM" id="Phobius"/>
    </source>
</evidence>
<comment type="catalytic activity">
    <reaction evidence="1">
        <text>ATP + protein L-histidine = ADP + protein N-phospho-L-histidine.</text>
        <dbReference type="EC" id="2.7.13.3"/>
    </reaction>
</comment>
<dbReference type="CDD" id="cd00146">
    <property type="entry name" value="PKD"/>
    <property type="match status" value="1"/>
</dbReference>
<evidence type="ECO:0000259" key="11">
    <source>
        <dbReference type="PROSITE" id="PS50109"/>
    </source>
</evidence>
<dbReference type="SUPFAM" id="SSF55874">
    <property type="entry name" value="ATPase domain of HSP90 chaperone/DNA topoisomerase II/histidine kinase"/>
    <property type="match status" value="1"/>
</dbReference>
<dbReference type="InterPro" id="IPR003594">
    <property type="entry name" value="HATPase_dom"/>
</dbReference>
<keyword evidence="8" id="KW-1133">Transmembrane helix</keyword>
<dbReference type="Gene3D" id="2.60.40.10">
    <property type="entry name" value="Immunoglobulins"/>
    <property type="match status" value="1"/>
</dbReference>
<dbReference type="Gene3D" id="3.40.50.2300">
    <property type="match status" value="1"/>
</dbReference>
<evidence type="ECO:0000256" key="2">
    <source>
        <dbReference type="ARBA" id="ARBA00012438"/>
    </source>
</evidence>
<sequence>MLAKRLTTLFKALLLLLLPGTTVFSQQRAYTSHRHFGVEDGLPQGYISGITQDKDGFLWFGTLDGICRYDGRGFRIFRYKPNDSTSFSANTIHGFGPKRNNTVTLLYEGHHEDDFDLATFRITRKNIRNKLRSVPGGIWQLYGTNSEAPNWSFIMNGYKGVGWLTTVDEKIHYANRSNGLLYHDSVTSMVESPGGKLFLISSKGVQVSDTAKTKFEFFQFETHIRNLKVNEDANLYHMNYATVYLTDTTLAVFIEDKLTMLDLSQRRSTVYTLPAIKLQELKNVPKLPQIDLHGMLYFAHGEKVYRLNKEGQLTVLWENTIYPGLRISALFIDRSEVLWVGVNAQGLYKIDLQARPFKSYYYQQFYLLDLLDFAGAGRVRPASWYNESSYQLRQAYDSKGNLYITANFLAGHDAEMLRMDKQGFHLFSKEKKNRSDQAMVIMPGDEVWIYDQWAPSWNIFTQNGGGKPTNLPLVTDIETGEVADARYIGGYIWMSTYTEGLFQFQREKKINRFFGIQPNGLMPKNLTEICPDPTDKNKFWIGSRGGGMIRWDINRGFERAFTIEDGLPNNTIYCIMADRSGKLWCSTNKGIFRFDPVTKEVRSFEMNDGLPGNEFNRAHKFQFPDGRMIFGALDGFVVFDPSDFEKEASKGNVPVQLTALQVNSQQQDVNIPGSLIKEPLPQLSSIDLPYNKNYLRFEFSAMLFNQPQKTRYRYQLLGADAGWIENGTSNTASYAALRPGRYTLRLNATDDNGIWSDNIKEISIHIHPPFWFTWWAYLLYALIALFILRTYFVFRERRIKAEQNLAFEKREAHRLKEVDELKDRFFSNITHEFRTPLTLIISPLEKLSMDSTLSPAALNSVKIAQRNSQQLLRLINEFLDFSKLNEGQLQLRLSTGELDLFTADRVQSFEAAAAEKNIDLSFTNNGVSGFYLFDKDKWEKILVNLVGNALKFTPADGKVAVRLTTIEGNKIRLEVEDNGPGIPPDQQQKIFDRFYQVDNSSIRVSGGTGIGLSLVKELTGLMDGEIGLHSKAGHSTVFSISVPLVRQQGVLMHAAAEQPVAVITTNGEEEAPLLLVTEDNDELRSFIVESMQPYYRVIQTNNGNSAAELALQELPDIIISDVMMPGQDGFDLCRVCKTDNRTAHIGFILLTAKAAHDARLKGLGMGADDYITKPFHLEELRLRVTNLLQLQQKQRIYLQATLINASPEKELPVITDPFLSQLYQEMDTKLDDPELGVDYLCKAMGMSRSTLNRKLKSLLDLSTNQLIRRYRLQKAAAFLSGGMDIASVAYKVGFSTPSYFSQSFKEQYGMTPSDYVTNGATTTG</sequence>
<dbReference type="Gene3D" id="2.130.10.10">
    <property type="entry name" value="YVTN repeat-like/Quinoprotein amine dehydrogenase"/>
    <property type="match status" value="3"/>
</dbReference>
<dbReference type="CDD" id="cd00082">
    <property type="entry name" value="HisKA"/>
    <property type="match status" value="1"/>
</dbReference>
<organism evidence="13 14">
    <name type="scientific">Terrimonas ginsenosidimutans</name>
    <dbReference type="NCBI Taxonomy" id="2908004"/>
    <lineage>
        <taxon>Bacteria</taxon>
        <taxon>Pseudomonadati</taxon>
        <taxon>Bacteroidota</taxon>
        <taxon>Chitinophagia</taxon>
        <taxon>Chitinophagales</taxon>
        <taxon>Chitinophagaceae</taxon>
        <taxon>Terrimonas</taxon>
    </lineage>
</organism>
<dbReference type="InterPro" id="IPR015943">
    <property type="entry name" value="WD40/YVTN_repeat-like_dom_sf"/>
</dbReference>
<dbReference type="InterPro" id="IPR004358">
    <property type="entry name" value="Sig_transdc_His_kin-like_C"/>
</dbReference>
<feature type="domain" description="HTH araC/xylS-type" evidence="10">
    <location>
        <begin position="1220"/>
        <end position="1318"/>
    </location>
</feature>
<dbReference type="SUPFAM" id="SSF63829">
    <property type="entry name" value="Calcium-dependent phosphotriesterase"/>
    <property type="match status" value="1"/>
</dbReference>
<reference evidence="13" key="1">
    <citation type="submission" date="2022-01" db="EMBL/GenBank/DDBJ databases">
        <authorList>
            <person name="Jo J.-H."/>
            <person name="Im W.-T."/>
        </authorList>
    </citation>
    <scope>NUCLEOTIDE SEQUENCE</scope>
    <source>
        <strain evidence="13">NA20</strain>
    </source>
</reference>
<proteinExistence type="predicted"/>
<dbReference type="Pfam" id="PF00072">
    <property type="entry name" value="Response_reg"/>
    <property type="match status" value="1"/>
</dbReference>
<dbReference type="InterPro" id="IPR011047">
    <property type="entry name" value="Quinoprotein_ADH-like_sf"/>
</dbReference>
<dbReference type="PANTHER" id="PTHR43547">
    <property type="entry name" value="TWO-COMPONENT HISTIDINE KINASE"/>
    <property type="match status" value="1"/>
</dbReference>
<dbReference type="EC" id="2.7.13.3" evidence="2"/>
<keyword evidence="4" id="KW-0805">Transcription regulation</keyword>
<dbReference type="PRINTS" id="PR00344">
    <property type="entry name" value="BCTRLSENSOR"/>
</dbReference>
<evidence type="ECO:0000256" key="1">
    <source>
        <dbReference type="ARBA" id="ARBA00000085"/>
    </source>
</evidence>
<dbReference type="InterPro" id="IPR011123">
    <property type="entry name" value="Y_Y_Y"/>
</dbReference>
<keyword evidence="3 7" id="KW-0597">Phosphoprotein</keyword>
<dbReference type="Gene3D" id="1.10.287.130">
    <property type="match status" value="1"/>
</dbReference>
<protein>
    <recommendedName>
        <fullName evidence="2">histidine kinase</fullName>
        <ecNumber evidence="2">2.7.13.3</ecNumber>
    </recommendedName>
</protein>
<feature type="domain" description="Response regulatory" evidence="12">
    <location>
        <begin position="1073"/>
        <end position="1188"/>
    </location>
</feature>
<keyword evidence="8" id="KW-0812">Transmembrane</keyword>
<dbReference type="Pfam" id="PF07494">
    <property type="entry name" value="Reg_prop"/>
    <property type="match status" value="2"/>
</dbReference>
<keyword evidence="5" id="KW-0238">DNA-binding</keyword>
<feature type="domain" description="Histidine kinase" evidence="11">
    <location>
        <begin position="828"/>
        <end position="1046"/>
    </location>
</feature>
<dbReference type="PROSITE" id="PS01124">
    <property type="entry name" value="HTH_ARAC_FAMILY_2"/>
    <property type="match status" value="1"/>
</dbReference>
<dbReference type="RefSeq" id="WP_237868687.1">
    <property type="nucleotide sequence ID" value="NZ_JAKLTR010000002.1"/>
</dbReference>
<evidence type="ECO:0000259" key="12">
    <source>
        <dbReference type="PROSITE" id="PS50110"/>
    </source>
</evidence>
<evidence type="ECO:0000313" key="14">
    <source>
        <dbReference type="Proteomes" id="UP001165367"/>
    </source>
</evidence>
<dbReference type="Gene3D" id="3.30.565.10">
    <property type="entry name" value="Histidine kinase-like ATPase, C-terminal domain"/>
    <property type="match status" value="1"/>
</dbReference>
<evidence type="ECO:0000313" key="13">
    <source>
        <dbReference type="EMBL" id="MCG2613459.1"/>
    </source>
</evidence>
<dbReference type="PROSITE" id="PS50109">
    <property type="entry name" value="HIS_KIN"/>
    <property type="match status" value="1"/>
</dbReference>
<evidence type="ECO:0000259" key="10">
    <source>
        <dbReference type="PROSITE" id="PS01124"/>
    </source>
</evidence>
<keyword evidence="13" id="KW-0067">ATP-binding</keyword>
<dbReference type="Pfam" id="PF00512">
    <property type="entry name" value="HisKA"/>
    <property type="match status" value="1"/>
</dbReference>
<dbReference type="InterPro" id="IPR011006">
    <property type="entry name" value="CheY-like_superfamily"/>
</dbReference>
<feature type="modified residue" description="4-aspartylphosphate" evidence="7">
    <location>
        <position position="1121"/>
    </location>
</feature>
<dbReference type="PROSITE" id="PS50110">
    <property type="entry name" value="RESPONSE_REGULATORY"/>
    <property type="match status" value="1"/>
</dbReference>
<dbReference type="CDD" id="cd16922">
    <property type="entry name" value="HATPase_EvgS-ArcB-TorS-like"/>
    <property type="match status" value="1"/>
</dbReference>
<evidence type="ECO:0000256" key="6">
    <source>
        <dbReference type="ARBA" id="ARBA00023163"/>
    </source>
</evidence>
<comment type="caution">
    <text evidence="13">The sequence shown here is derived from an EMBL/GenBank/DDBJ whole genome shotgun (WGS) entry which is preliminary data.</text>
</comment>
<dbReference type="Pfam" id="PF12833">
    <property type="entry name" value="HTH_18"/>
    <property type="match status" value="1"/>
</dbReference>
<dbReference type="Proteomes" id="UP001165367">
    <property type="component" value="Unassembled WGS sequence"/>
</dbReference>
<dbReference type="InterPro" id="IPR036097">
    <property type="entry name" value="HisK_dim/P_sf"/>
</dbReference>